<evidence type="ECO:0000313" key="2">
    <source>
        <dbReference type="EMBL" id="CCF18305.1"/>
    </source>
</evidence>
<dbReference type="CDD" id="cd03809">
    <property type="entry name" value="GT4_MtfB-like"/>
    <property type="match status" value="1"/>
</dbReference>
<dbReference type="AlphaFoldDB" id="L0NB70"/>
<accession>L0NB70</accession>
<dbReference type="EMBL" id="FO082820">
    <property type="protein sequence ID" value="CCF18305.1"/>
    <property type="molecule type" value="Genomic_DNA"/>
</dbReference>
<dbReference type="KEGG" id="rht:NT26_0581"/>
<feature type="domain" description="Glycosyl transferase family 1" evidence="1">
    <location>
        <begin position="412"/>
        <end position="580"/>
    </location>
</feature>
<dbReference type="OrthoDB" id="9790710at2"/>
<dbReference type="STRING" id="1125847.NT26_0581"/>
<dbReference type="PANTHER" id="PTHR46401:SF9">
    <property type="entry name" value="MANNOSYLTRANSFERASE A"/>
    <property type="match status" value="1"/>
</dbReference>
<dbReference type="GO" id="GO:0016757">
    <property type="term" value="F:glycosyltransferase activity"/>
    <property type="evidence" value="ECO:0007669"/>
    <property type="project" value="InterPro"/>
</dbReference>
<feature type="domain" description="Glycosyl transferase family 1" evidence="1">
    <location>
        <begin position="854"/>
        <end position="999"/>
    </location>
</feature>
<dbReference type="Pfam" id="PF00534">
    <property type="entry name" value="Glycos_transf_1"/>
    <property type="match status" value="2"/>
</dbReference>
<evidence type="ECO:0000313" key="3">
    <source>
        <dbReference type="Proteomes" id="UP000010792"/>
    </source>
</evidence>
<dbReference type="RefSeq" id="WP_052637263.1">
    <property type="nucleotide sequence ID" value="NZ_FO082820.1"/>
</dbReference>
<dbReference type="GO" id="GO:0009103">
    <property type="term" value="P:lipopolysaccharide biosynthetic process"/>
    <property type="evidence" value="ECO:0007669"/>
    <property type="project" value="TreeGrafter"/>
</dbReference>
<sequence>MRIVIDGQALQSAKIDEAARKALEELIGGLASAWAQHEVLLALSGLMPDRIPEIRAKFDPLFSRAGIRLWYSVKHVRSGWAPHAWQLSVAQLIREGFLAGLDADLVFVPLPLDGSADDIVFSADRLADIPTAVYLHSRCTSLPASQTARRSLSGASVVFASQDADVNALACSARIERRRIVSLPTDDAALPWIVKELAVLKRDAAEPGEQAKPTLALVTPLPPEQSGISFYCAELVPALSAHYDIDVVVDQAQVVDPWINQHCSIRNLKYFADNAARYDRILYHFGNSRFHQHMFALLDEHPGVVVLHDFFLSGVVSHMDSSEYARGLWTRELYSSHGYAAAKERHFEKNPTDVIWRYPCSGSVLERASGVIVHAQSSRALAGAWFGPDAERKIEVIPHLRAPAAIPERAAARRELDLAASAFVACSFGGIGPTKLNHRLLDAWLASSLSTDENNTLIFVGANEGGYYGRRILETIEAGNCRVPVRMTGWVDEETFRKYLAASDLAIQLRALSRGETSGTVLDCMNSGVPLIVNAHGSMRELPDDAVYMLPDAFDDRELIEALEKMRADKAFRVRIAASASRHVRMNHAPASISAMYRDAIEAFTSRPRNRLPRLASSLAAIVPPAEKDAGEAIAACAALSVQPALAKRQLFIDITAVARRDIKTGIERAVRALLNALLTRPPEGFRVEPVYASGKGFRYARSFTSNLLGIPARKLQDEPIEVRSGDVYFMPDLEHQAVIRNRLTYRALRDHGVSVNFMVHDLLPLKFPQFFPAHAAVTHHAWLEVVAEADRAICVSSTVALELAAWHAQNGGRGTGELVICHSHHGADLVASSPSKGLPRNAYRVLQRLRRAPSFLMVGTVEPRKGHSDILAAFERIWAGGGKEQLVVVGKAGWMLEALIRRLRKHPERDRRLTWIEDASDEYLDQIYASSTCLIAASHGEGFGLPLIEAASKGLPIIARDIPVFREVAGDHAFYFDADSDATRLSETIRAWLQLKQRNRIPDSRLMKWLTWEESAEQLKRHLLCSSPPILLHSSDPPVPSLTAKRVEA</sequence>
<dbReference type="Proteomes" id="UP000010792">
    <property type="component" value="Chromosome"/>
</dbReference>
<dbReference type="CDD" id="cd03801">
    <property type="entry name" value="GT4_PimA-like"/>
    <property type="match status" value="1"/>
</dbReference>
<evidence type="ECO:0000259" key="1">
    <source>
        <dbReference type="Pfam" id="PF00534"/>
    </source>
</evidence>
<gene>
    <name evidence="2" type="ORF">NT26_0581</name>
</gene>
<organism evidence="2 3">
    <name type="scientific">Pseudorhizobium banfieldiae</name>
    <dbReference type="NCBI Taxonomy" id="1125847"/>
    <lineage>
        <taxon>Bacteria</taxon>
        <taxon>Pseudomonadati</taxon>
        <taxon>Pseudomonadota</taxon>
        <taxon>Alphaproteobacteria</taxon>
        <taxon>Hyphomicrobiales</taxon>
        <taxon>Rhizobiaceae</taxon>
        <taxon>Rhizobium/Agrobacterium group</taxon>
        <taxon>Pseudorhizobium</taxon>
    </lineage>
</organism>
<dbReference type="Gene3D" id="3.40.50.2000">
    <property type="entry name" value="Glycogen Phosphorylase B"/>
    <property type="match status" value="3"/>
</dbReference>
<dbReference type="InterPro" id="IPR001296">
    <property type="entry name" value="Glyco_trans_1"/>
</dbReference>
<keyword evidence="2" id="KW-0808">Transferase</keyword>
<dbReference type="SUPFAM" id="SSF53756">
    <property type="entry name" value="UDP-Glycosyltransferase/glycogen phosphorylase"/>
    <property type="match status" value="2"/>
</dbReference>
<reference evidence="2 3" key="1">
    <citation type="journal article" date="2013" name="Genome Biol. Evol.">
        <title>Life in an arsenic-containing gold mine: genome and physiology of the autotrophic arsenite-oxidizing bacterium rhizobium sp. NT-26.</title>
        <authorList>
            <person name="Andres J."/>
            <person name="Arsene-Ploetze F."/>
            <person name="Barbe V."/>
            <person name="Brochier-Armanet C."/>
            <person name="Cleiss-Arnold J."/>
            <person name="Coppee J.Y."/>
            <person name="Dillies M.A."/>
            <person name="Geist"/>
            <person name="L"/>
            <person name="Joublin A."/>
            <person name="Koechler S."/>
            <person name="Lassalle F."/>
            <person name="Marchal M."/>
            <person name="Medigue C."/>
            <person name="Muller D."/>
            <person name="Nesme X."/>
            <person name="Plewniak F."/>
            <person name="Proux C."/>
            <person name="Ramirez-Bahena M.H."/>
            <person name="Schenowitz C."/>
            <person name="Sismeiro O."/>
            <person name="Vallenet D."/>
            <person name="Santini J.M."/>
            <person name="Bertin P.N."/>
        </authorList>
    </citation>
    <scope>NUCLEOTIDE SEQUENCE [LARGE SCALE GENOMIC DNA]</scope>
    <source>
        <strain evidence="2 3">NT-26</strain>
    </source>
</reference>
<name>L0NB70_9HYPH</name>
<protein>
    <submittedName>
        <fullName evidence="2">Glycosyl transferase group 1</fullName>
    </submittedName>
</protein>
<dbReference type="PANTHER" id="PTHR46401">
    <property type="entry name" value="GLYCOSYLTRANSFERASE WBBK-RELATED"/>
    <property type="match status" value="1"/>
</dbReference>
<proteinExistence type="predicted"/>
<keyword evidence="3" id="KW-1185">Reference proteome</keyword>